<dbReference type="PROSITE" id="PS50076">
    <property type="entry name" value="DNAJ_2"/>
    <property type="match status" value="1"/>
</dbReference>
<dbReference type="AlphaFoldDB" id="A0A4Z0BMF3"/>
<dbReference type="EMBL" id="SMLM01000004">
    <property type="protein sequence ID" value="TFY99437.1"/>
    <property type="molecule type" value="Genomic_DNA"/>
</dbReference>
<evidence type="ECO:0000313" key="4">
    <source>
        <dbReference type="EMBL" id="TFY99437.1"/>
    </source>
</evidence>
<name>A0A4Z0BMF3_9BURK</name>
<dbReference type="PRINTS" id="PR00625">
    <property type="entry name" value="JDOMAIN"/>
</dbReference>
<dbReference type="RefSeq" id="WP_135265663.1">
    <property type="nucleotide sequence ID" value="NZ_SMLM01000004.1"/>
</dbReference>
<dbReference type="Pfam" id="PF00226">
    <property type="entry name" value="DnaJ"/>
    <property type="match status" value="1"/>
</dbReference>
<comment type="caution">
    <text evidence="4">The sequence shown here is derived from an EMBL/GenBank/DDBJ whole genome shotgun (WGS) entry which is preliminary data.</text>
</comment>
<organism evidence="4 5">
    <name type="scientific">Ramlibacter henchirensis</name>
    <dbReference type="NCBI Taxonomy" id="204072"/>
    <lineage>
        <taxon>Bacteria</taxon>
        <taxon>Pseudomonadati</taxon>
        <taxon>Pseudomonadota</taxon>
        <taxon>Betaproteobacteria</taxon>
        <taxon>Burkholderiales</taxon>
        <taxon>Comamonadaceae</taxon>
        <taxon>Ramlibacter</taxon>
    </lineage>
</organism>
<accession>A0A4Z0BMF3</accession>
<evidence type="ECO:0000259" key="3">
    <source>
        <dbReference type="PROSITE" id="PS50076"/>
    </source>
</evidence>
<dbReference type="PANTHER" id="PTHR24074">
    <property type="entry name" value="CO-CHAPERONE PROTEIN DJLA"/>
    <property type="match status" value="1"/>
</dbReference>
<sequence>MAGELHSTFYDELHLPRTASFEDVRSAYRRLAREHHPDRAGADGAAMARINQAYEVLSDPDRRARYDERLDAPKPAPRKPGRVVLPGDRKRYRLKWVLTGVAVVVVSGLAVLAGLRARQAPAPTAKRAQPLSHPLPQPAAQNTARPAGEGSGLRLIPSRSISSVPSAGRPGTAQAQ</sequence>
<evidence type="ECO:0000256" key="2">
    <source>
        <dbReference type="SAM" id="Phobius"/>
    </source>
</evidence>
<dbReference type="InterPro" id="IPR050817">
    <property type="entry name" value="DjlA_DnaK_co-chaperone"/>
</dbReference>
<dbReference type="SMART" id="SM00271">
    <property type="entry name" value="DnaJ"/>
    <property type="match status" value="1"/>
</dbReference>
<protein>
    <submittedName>
        <fullName evidence="4">J domain-containing protein</fullName>
    </submittedName>
</protein>
<evidence type="ECO:0000313" key="5">
    <source>
        <dbReference type="Proteomes" id="UP000298180"/>
    </source>
</evidence>
<gene>
    <name evidence="4" type="ORF">EZ313_23100</name>
</gene>
<dbReference type="OrthoDB" id="9779889at2"/>
<proteinExistence type="predicted"/>
<keyword evidence="2" id="KW-0472">Membrane</keyword>
<feature type="transmembrane region" description="Helical" evidence="2">
    <location>
        <begin position="96"/>
        <end position="115"/>
    </location>
</feature>
<dbReference type="InterPro" id="IPR001623">
    <property type="entry name" value="DnaJ_domain"/>
</dbReference>
<feature type="region of interest" description="Disordered" evidence="1">
    <location>
        <begin position="123"/>
        <end position="176"/>
    </location>
</feature>
<keyword evidence="5" id="KW-1185">Reference proteome</keyword>
<dbReference type="Proteomes" id="UP000298180">
    <property type="component" value="Unassembled WGS sequence"/>
</dbReference>
<keyword evidence="2" id="KW-0812">Transmembrane</keyword>
<dbReference type="CDD" id="cd06257">
    <property type="entry name" value="DnaJ"/>
    <property type="match status" value="1"/>
</dbReference>
<feature type="domain" description="J" evidence="3">
    <location>
        <begin position="8"/>
        <end position="70"/>
    </location>
</feature>
<dbReference type="SUPFAM" id="SSF46565">
    <property type="entry name" value="Chaperone J-domain"/>
    <property type="match status" value="1"/>
</dbReference>
<evidence type="ECO:0000256" key="1">
    <source>
        <dbReference type="SAM" id="MobiDB-lite"/>
    </source>
</evidence>
<dbReference type="InterPro" id="IPR036869">
    <property type="entry name" value="J_dom_sf"/>
</dbReference>
<keyword evidence="2" id="KW-1133">Transmembrane helix</keyword>
<reference evidence="4 5" key="1">
    <citation type="submission" date="2019-03" db="EMBL/GenBank/DDBJ databases">
        <title>Ramlibacter henchirensis DSM 14656, whole genome shotgun sequence.</title>
        <authorList>
            <person name="Zhang X."/>
            <person name="Feng G."/>
            <person name="Zhu H."/>
        </authorList>
    </citation>
    <scope>NUCLEOTIDE SEQUENCE [LARGE SCALE GENOMIC DNA]</scope>
    <source>
        <strain evidence="4 5">DSM 14656</strain>
    </source>
</reference>
<dbReference type="Gene3D" id="1.10.287.110">
    <property type="entry name" value="DnaJ domain"/>
    <property type="match status" value="1"/>
</dbReference>